<comment type="caution">
    <text evidence="1">The sequence shown here is derived from an EMBL/GenBank/DDBJ whole genome shotgun (WGS) entry which is preliminary data.</text>
</comment>
<reference evidence="1 2" key="1">
    <citation type="journal article" date="2020" name="ISME J.">
        <title>Comparative genomics reveals insights into cyanobacterial evolution and habitat adaptation.</title>
        <authorList>
            <person name="Chen M.Y."/>
            <person name="Teng W.K."/>
            <person name="Zhao L."/>
            <person name="Hu C.X."/>
            <person name="Zhou Y.K."/>
            <person name="Han B.P."/>
            <person name="Song L.R."/>
            <person name="Shu W.S."/>
        </authorList>
    </citation>
    <scope>NUCLEOTIDE SEQUENCE [LARGE SCALE GENOMIC DNA]</scope>
    <source>
        <strain evidence="1 2">FACHB-248</strain>
    </source>
</reference>
<dbReference type="EMBL" id="JACJTA010000006">
    <property type="protein sequence ID" value="MBD2603824.1"/>
    <property type="molecule type" value="Genomic_DNA"/>
</dbReference>
<dbReference type="Proteomes" id="UP000660380">
    <property type="component" value="Unassembled WGS sequence"/>
</dbReference>
<protein>
    <submittedName>
        <fullName evidence="1">HipA-like protein</fullName>
    </submittedName>
</protein>
<evidence type="ECO:0000313" key="2">
    <source>
        <dbReference type="Proteomes" id="UP000660380"/>
    </source>
</evidence>
<evidence type="ECO:0000313" key="1">
    <source>
        <dbReference type="EMBL" id="MBD2603824.1"/>
    </source>
</evidence>
<proteinExistence type="predicted"/>
<accession>A0ABR8GKW4</accession>
<dbReference type="Gene3D" id="1.10.1070.20">
    <property type="match status" value="1"/>
</dbReference>
<sequence>MTNEFDIIVVPGDAAEATEAMGTKFKFWFYHPELGYCLYKQARPNTGEDWAEKIAASLCELLKVPHARIELATWNNARGTVSPSFLPNGSSLILGNEILAPMVPEYPRFQAFNVSQHTLDVVLAAINNNAVNLPLNWIPPAGIQTAVDTFVGYLVLDAWIGNSDRHHENWGFIETSLDASTQKRMFHLAPTYDHASSLGREMLDSKRLERLLNRSVSAYVDKCRSALYAQIGDKKALRPLDAFREAAQQATNAASVWLECLSCVSSTETLALFNRVPSNRISETAIAFAQDILEINQRRLLGLREELL</sequence>
<name>A0ABR8GKW4_9CYAN</name>
<organism evidence="1 2">
    <name type="scientific">Scytonema hofmannii FACHB-248</name>
    <dbReference type="NCBI Taxonomy" id="1842502"/>
    <lineage>
        <taxon>Bacteria</taxon>
        <taxon>Bacillati</taxon>
        <taxon>Cyanobacteriota</taxon>
        <taxon>Cyanophyceae</taxon>
        <taxon>Nostocales</taxon>
        <taxon>Scytonemataceae</taxon>
        <taxon>Scytonema</taxon>
    </lineage>
</organism>
<dbReference type="RefSeq" id="WP_029630452.1">
    <property type="nucleotide sequence ID" value="NZ_JACJTA010000006.1"/>
</dbReference>
<gene>
    <name evidence="1" type="ORF">H6G81_04570</name>
</gene>
<keyword evidence="2" id="KW-1185">Reference proteome</keyword>